<protein>
    <recommendedName>
        <fullName evidence="2">Aminotransferase-like plant mobile domain-containing protein</fullName>
    </recommendedName>
</protein>
<evidence type="ECO:0000259" key="2">
    <source>
        <dbReference type="Pfam" id="PF10536"/>
    </source>
</evidence>
<dbReference type="EMBL" id="JACGCM010001915">
    <property type="protein sequence ID" value="KAF6147340.1"/>
    <property type="molecule type" value="Genomic_DNA"/>
</dbReference>
<comment type="caution">
    <text evidence="3">The sequence shown here is derived from an EMBL/GenBank/DDBJ whole genome shotgun (WGS) entry which is preliminary data.</text>
</comment>
<gene>
    <name evidence="3" type="ORF">GIB67_009640</name>
</gene>
<proteinExistence type="predicted"/>
<dbReference type="GO" id="GO:0010073">
    <property type="term" value="P:meristem maintenance"/>
    <property type="evidence" value="ECO:0007669"/>
    <property type="project" value="InterPro"/>
</dbReference>
<dbReference type="AlphaFoldDB" id="A0A7J7LXT5"/>
<dbReference type="PANTHER" id="PTHR46033">
    <property type="entry name" value="PROTEIN MAIN-LIKE 2"/>
    <property type="match status" value="1"/>
</dbReference>
<evidence type="ECO:0000256" key="1">
    <source>
        <dbReference type="SAM" id="MobiDB-lite"/>
    </source>
</evidence>
<reference evidence="3 4" key="1">
    <citation type="journal article" date="2020" name="IScience">
        <title>Genome Sequencing of the Endangered Kingdonia uniflora (Circaeasteraceae, Ranunculales) Reveals Potential Mechanisms of Evolutionary Specialization.</title>
        <authorList>
            <person name="Sun Y."/>
            <person name="Deng T."/>
            <person name="Zhang A."/>
            <person name="Moore M.J."/>
            <person name="Landis J.B."/>
            <person name="Lin N."/>
            <person name="Zhang H."/>
            <person name="Zhang X."/>
            <person name="Huang J."/>
            <person name="Zhang X."/>
            <person name="Sun H."/>
            <person name="Wang H."/>
        </authorList>
    </citation>
    <scope>NUCLEOTIDE SEQUENCE [LARGE SCALE GENOMIC DNA]</scope>
    <source>
        <strain evidence="3">TB1705</strain>
        <tissue evidence="3">Leaf</tissue>
    </source>
</reference>
<sequence length="345" mass="39420">MHVHDTFTTVIKVWKEISTILAVRDAVVNIFGQFMDIRLGNSDNRLIQALTEYWWLTTHTFLFPCTEIGDTPLDFTMLTSLLIDRYPTQVPYDDAWSVLSNARQLLPNIDSSHIKGGNVSISHLRTYLTVADNREDDITIARAFILFMMGHLWFQTANDTVPLGYFTAVADLDSTTQYDWGYAILASLYHGLDTAVTTEGAITGFVQLLTYWFYEYCGVGHPIVKEDVKYHIDHRIVDTITWEPWLDFAVSEIEDVLTVKLLSQSARDSHRLQELIDELVIAHMQIDSINHQLYAHDLQLRRDRDVRVVQLPPGGGTRMRQRRSGPRTRGGGTSRRGRGTEDDSE</sequence>
<dbReference type="PANTHER" id="PTHR46033:SF8">
    <property type="entry name" value="PROTEIN MAINTENANCE OF MERISTEMS-LIKE"/>
    <property type="match status" value="1"/>
</dbReference>
<name>A0A7J7LXT5_9MAGN</name>
<feature type="domain" description="Aminotransferase-like plant mobile" evidence="2">
    <location>
        <begin position="42"/>
        <end position="227"/>
    </location>
</feature>
<evidence type="ECO:0000313" key="3">
    <source>
        <dbReference type="EMBL" id="KAF6147340.1"/>
    </source>
</evidence>
<organism evidence="3 4">
    <name type="scientific">Kingdonia uniflora</name>
    <dbReference type="NCBI Taxonomy" id="39325"/>
    <lineage>
        <taxon>Eukaryota</taxon>
        <taxon>Viridiplantae</taxon>
        <taxon>Streptophyta</taxon>
        <taxon>Embryophyta</taxon>
        <taxon>Tracheophyta</taxon>
        <taxon>Spermatophyta</taxon>
        <taxon>Magnoliopsida</taxon>
        <taxon>Ranunculales</taxon>
        <taxon>Circaeasteraceae</taxon>
        <taxon>Kingdonia</taxon>
    </lineage>
</organism>
<dbReference type="Pfam" id="PF10536">
    <property type="entry name" value="PMD"/>
    <property type="match status" value="1"/>
</dbReference>
<dbReference type="InterPro" id="IPR019557">
    <property type="entry name" value="AminoTfrase-like_pln_mobile"/>
</dbReference>
<dbReference type="InterPro" id="IPR044824">
    <property type="entry name" value="MAIN-like"/>
</dbReference>
<dbReference type="Proteomes" id="UP000541444">
    <property type="component" value="Unassembled WGS sequence"/>
</dbReference>
<feature type="region of interest" description="Disordered" evidence="1">
    <location>
        <begin position="309"/>
        <end position="345"/>
    </location>
</feature>
<keyword evidence="4" id="KW-1185">Reference proteome</keyword>
<evidence type="ECO:0000313" key="4">
    <source>
        <dbReference type="Proteomes" id="UP000541444"/>
    </source>
</evidence>
<accession>A0A7J7LXT5</accession>